<dbReference type="PANTHER" id="PTHR13526">
    <property type="entry name" value="TRANSCRIPTION FACTOR SPT20 HOMOLOG"/>
    <property type="match status" value="1"/>
</dbReference>
<dbReference type="PANTHER" id="PTHR13526:SF8">
    <property type="entry name" value="TRANSCRIPTION FACTOR SPT20 HOMOLOG"/>
    <property type="match status" value="1"/>
</dbReference>
<evidence type="ECO:0000313" key="4">
    <source>
        <dbReference type="EMBL" id="KVH97916.1"/>
    </source>
</evidence>
<dbReference type="OrthoDB" id="1932706at2759"/>
<feature type="compositionally biased region" description="Polar residues" evidence="1">
    <location>
        <begin position="1165"/>
        <end position="1194"/>
    </location>
</feature>
<feature type="domain" description="Spt20-like SEP" evidence="2">
    <location>
        <begin position="64"/>
        <end position="216"/>
    </location>
</feature>
<dbReference type="OMA" id="GHIRNVQ"/>
<keyword evidence="5" id="KW-1185">Reference proteome</keyword>
<evidence type="ECO:0000256" key="1">
    <source>
        <dbReference type="SAM" id="MobiDB-lite"/>
    </source>
</evidence>
<feature type="region of interest" description="Disordered" evidence="1">
    <location>
        <begin position="517"/>
        <end position="567"/>
    </location>
</feature>
<evidence type="ECO:0000313" key="5">
    <source>
        <dbReference type="Proteomes" id="UP000243975"/>
    </source>
</evidence>
<feature type="compositionally biased region" description="Polar residues" evidence="1">
    <location>
        <begin position="1214"/>
        <end position="1232"/>
    </location>
</feature>
<comment type="caution">
    <text evidence="4">The sequence shown here is derived from an EMBL/GenBank/DDBJ whole genome shotgun (WGS) entry which is preliminary data.</text>
</comment>
<dbReference type="GO" id="GO:0003712">
    <property type="term" value="F:transcription coregulator activity"/>
    <property type="evidence" value="ECO:0007669"/>
    <property type="project" value="InterPro"/>
</dbReference>
<dbReference type="Proteomes" id="UP000243975">
    <property type="component" value="Unassembled WGS sequence"/>
</dbReference>
<feature type="region of interest" description="Disordered" evidence="1">
    <location>
        <begin position="1"/>
        <end position="48"/>
    </location>
</feature>
<sequence>MGVSFKVSKKGARFRPTPKPESPSVPEDNDPVDDAPQIQPATTRKRAVDVTKDDGDVAENLDAEVSFILNIFPDGYSIGNPSECMVGHQNAVQDDPKCLHPYDRASESLFTSIECGRIPADFLDDIPCKYNNGAIVCEVRDYRKDSSESGVNGPSTVASPTIMKVSLKMSLGNVVKDIPLISDGAWTYGDLMEAESRVLKALQPGLCLDPTPNLDRLCKEPTSLKLNLNIPELRRKRLRQMSGTAPASDNQIQGKASLDRVPENSNFRLEDSRPMIHQPDFVDLATQDVGQSNMIVTRPKNQPDSSIPASSVSHQSKYQTGVVNPRHMQDHVPGTVCTAPGPSSAQDMVSSYTDGLSSIISSVHGKWGNQDGQLSSVANINKRARSNPMSVDGNQQQIASHMDSINAPDSRRKNTLRQQQSSGGGIQYPNVGMQKHPQQMFDGNYNQGTGAMPFTIGEQGIRYNLNKELVGNERMEKSDPNQTKNEMHMINVEMNHVNPQHSRLQQRLPQQFTRSNFPQTPWNNMGQPLENNTRKEEHLQRRTVAQSPRISAGGLPQSPLSPKSGEFSSGSMGMQFGAVAIAAVGSSQKEKSVVPLVSAVGTRSVTSSSNDAMQRHHQVQMAANCRSKSLPMTHVISGVGSPSSVGNVSGPFTASSPVGEEVDRSILDRFSKVEMLTMRLQLNCRKINKIDEYKESTTFPTEQLIHYLFNDHDDDTLKDEGWKMPLSMSLLGGNMNICKTRVLKLVQYERLPQGHESMIPKVLTRMILTEKQSDRTVAMHYGELNDRVAPEDWLPTLPNTHIADLLAAQFCSLMLRERFRLQDDHLQLKPLNLVQSSGGQPSSAPGVLAIQESLETVSNQSTNEVATPTNDVINNVAISSPQNTLTARMHPHGNSLSQGGVSMTSIYQQQQQPQQNPHSLLQQQLHRSSATMVTSNPLLNSVGQNSNMQQLGNHMLNKASTHQLQLLQQQQQQQMQRKIMMGSPGNLGIGGQNIGGNHNNHMVGLQGVGNVMAMGGARTGTGNVSPMTTTISAGMGSSNMGQNHPMNMNQAATIGNVISQQLRSGQLTQAQAAAFMATKLRMAQTKPNVLSGPGGQSSNISGSQAASRHIHPGSTGLSMLGSGFNRGNDMNPMQRNVMAPPKMMSGMNLYINQQQQLGSTSQSQHVLSPPQQGGSASIGMTQQMSQPTPVSPQISYMAGQPAMSGGNQEGPASPQLSSQTLGSVGNMANSPM</sequence>
<feature type="compositionally biased region" description="Polar residues" evidence="1">
    <location>
        <begin position="241"/>
        <end position="254"/>
    </location>
</feature>
<reference evidence="4 5" key="1">
    <citation type="journal article" date="2016" name="Sci. Rep.">
        <title>The genome sequence of the outbreeding globe artichoke constructed de novo incorporating a phase-aware low-pass sequencing strategy of F1 progeny.</title>
        <authorList>
            <person name="Scaglione D."/>
            <person name="Reyes-Chin-Wo S."/>
            <person name="Acquadro A."/>
            <person name="Froenicke L."/>
            <person name="Portis E."/>
            <person name="Beitel C."/>
            <person name="Tirone M."/>
            <person name="Mauro R."/>
            <person name="Lo Monaco A."/>
            <person name="Mauromicale G."/>
            <person name="Faccioli P."/>
            <person name="Cattivelli L."/>
            <person name="Rieseberg L."/>
            <person name="Michelmore R."/>
            <person name="Lanteri S."/>
        </authorList>
    </citation>
    <scope>NUCLEOTIDE SEQUENCE [LARGE SCALE GENOMIC DNA]</scope>
    <source>
        <tissue evidence="4">Leaf</tissue>
    </source>
</reference>
<evidence type="ECO:0000259" key="2">
    <source>
        <dbReference type="Pfam" id="PF12090"/>
    </source>
</evidence>
<dbReference type="STRING" id="59895.A0A118JY27"/>
<dbReference type="Gramene" id="KVH97916">
    <property type="protein sequence ID" value="KVH97916"/>
    <property type="gene ID" value="Ccrd_023875"/>
</dbReference>
<feature type="domain" description="PHL" evidence="3">
    <location>
        <begin position="679"/>
        <end position="830"/>
    </location>
</feature>
<dbReference type="InterPro" id="IPR021950">
    <property type="entry name" value="Spt20"/>
</dbReference>
<name>A0A118JY27_CYNCS</name>
<evidence type="ECO:0000259" key="3">
    <source>
        <dbReference type="Pfam" id="PF20474"/>
    </source>
</evidence>
<dbReference type="GO" id="GO:0006357">
    <property type="term" value="P:regulation of transcription by RNA polymerase II"/>
    <property type="evidence" value="ECO:0007669"/>
    <property type="project" value="TreeGrafter"/>
</dbReference>
<feature type="compositionally biased region" description="Polar residues" evidence="1">
    <location>
        <begin position="517"/>
        <end position="531"/>
    </location>
</feature>
<dbReference type="AlphaFoldDB" id="A0A118JY27"/>
<dbReference type="Pfam" id="PF20474">
    <property type="entry name" value="PHL"/>
    <property type="match status" value="1"/>
</dbReference>
<feature type="region of interest" description="Disordered" evidence="1">
    <location>
        <begin position="240"/>
        <end position="264"/>
    </location>
</feature>
<feature type="region of interest" description="Disordered" evidence="1">
    <location>
        <begin position="1156"/>
        <end position="1232"/>
    </location>
</feature>
<feature type="compositionally biased region" description="Polar residues" evidence="1">
    <location>
        <begin position="558"/>
        <end position="567"/>
    </location>
</feature>
<dbReference type="InterPro" id="IPR046468">
    <property type="entry name" value="Spt20-like_SEP"/>
</dbReference>
<gene>
    <name evidence="4" type="ORF">Ccrd_023875</name>
</gene>
<dbReference type="InterPro" id="IPR046467">
    <property type="entry name" value="PHL_dom"/>
</dbReference>
<dbReference type="GO" id="GO:0000124">
    <property type="term" value="C:SAGA complex"/>
    <property type="evidence" value="ECO:0007669"/>
    <property type="project" value="InterPro"/>
</dbReference>
<feature type="region of interest" description="Disordered" evidence="1">
    <location>
        <begin position="1089"/>
        <end position="1116"/>
    </location>
</feature>
<organism evidence="4 5">
    <name type="scientific">Cynara cardunculus var. scolymus</name>
    <name type="common">Globe artichoke</name>
    <name type="synonym">Cynara scolymus</name>
    <dbReference type="NCBI Taxonomy" id="59895"/>
    <lineage>
        <taxon>Eukaryota</taxon>
        <taxon>Viridiplantae</taxon>
        <taxon>Streptophyta</taxon>
        <taxon>Embryophyta</taxon>
        <taxon>Tracheophyta</taxon>
        <taxon>Spermatophyta</taxon>
        <taxon>Magnoliopsida</taxon>
        <taxon>eudicotyledons</taxon>
        <taxon>Gunneridae</taxon>
        <taxon>Pentapetalae</taxon>
        <taxon>asterids</taxon>
        <taxon>campanulids</taxon>
        <taxon>Asterales</taxon>
        <taxon>Asteraceae</taxon>
        <taxon>Carduoideae</taxon>
        <taxon>Cardueae</taxon>
        <taxon>Carduinae</taxon>
        <taxon>Cynara</taxon>
    </lineage>
</organism>
<feature type="region of interest" description="Disordered" evidence="1">
    <location>
        <begin position="404"/>
        <end position="429"/>
    </location>
</feature>
<dbReference type="EMBL" id="LEKV01003815">
    <property type="protein sequence ID" value="KVH97916.1"/>
    <property type="molecule type" value="Genomic_DNA"/>
</dbReference>
<protein>
    <submittedName>
        <fullName evidence="4">Transcription factor Spt20</fullName>
    </submittedName>
</protein>
<accession>A0A118JY27</accession>
<dbReference type="Pfam" id="PF12090">
    <property type="entry name" value="Spt20_SEP"/>
    <property type="match status" value="1"/>
</dbReference>
<feature type="compositionally biased region" description="Polar residues" evidence="1">
    <location>
        <begin position="1096"/>
        <end position="1106"/>
    </location>
</feature>
<proteinExistence type="predicted"/>